<keyword evidence="5" id="KW-1185">Reference proteome</keyword>
<proteinExistence type="inferred from homology"/>
<evidence type="ECO:0000256" key="2">
    <source>
        <dbReference type="SAM" id="MobiDB-lite"/>
    </source>
</evidence>
<comment type="catalytic activity">
    <reaction evidence="1">
        <text>O-phospho-L-threonyl-[protein] + H2O = L-threonyl-[protein] + phosphate</text>
        <dbReference type="Rhea" id="RHEA:47004"/>
        <dbReference type="Rhea" id="RHEA-COMP:11060"/>
        <dbReference type="Rhea" id="RHEA-COMP:11605"/>
        <dbReference type="ChEBI" id="CHEBI:15377"/>
        <dbReference type="ChEBI" id="CHEBI:30013"/>
        <dbReference type="ChEBI" id="CHEBI:43474"/>
        <dbReference type="ChEBI" id="CHEBI:61977"/>
        <dbReference type="EC" id="3.1.3.16"/>
    </reaction>
</comment>
<feature type="domain" description="Serine/threonine specific protein phosphatases" evidence="3">
    <location>
        <begin position="79"/>
        <end position="84"/>
    </location>
</feature>
<comment type="similarity">
    <text evidence="1">Belongs to the PPP phosphatase family.</text>
</comment>
<dbReference type="PANTHER" id="PTHR11668">
    <property type="entry name" value="SERINE/THREONINE PROTEIN PHOSPHATASE"/>
    <property type="match status" value="1"/>
</dbReference>
<dbReference type="SUPFAM" id="SSF56300">
    <property type="entry name" value="Metallo-dependent phosphatases"/>
    <property type="match status" value="1"/>
</dbReference>
<dbReference type="GO" id="GO:0005737">
    <property type="term" value="C:cytoplasm"/>
    <property type="evidence" value="ECO:0007669"/>
    <property type="project" value="TreeGrafter"/>
</dbReference>
<dbReference type="SMART" id="SM00156">
    <property type="entry name" value="PP2Ac"/>
    <property type="match status" value="1"/>
</dbReference>
<accession>A0A0B1RXU5</accession>
<dbReference type="AlphaFoldDB" id="A0A0B1RXU5"/>
<sequence>MELMKSSPILLEVRCPVNICGDIHGQYGDLMRIFNACGLPFKHRYLFLGDYVDRGRHSLEVIMLLLALRIQFPRKVFLLRGNHELSNINRVYGFNAEIRQRYRNLAESKALYDHFNEVFAQMPLAAVVAGRILCMHGGMYIGLSPNLNCLDDIRKLQRPLRVVRGLAQDLLWADPETGTKGFQQNKIRAVSHIFGEEMVREKCKQLGIDLVIRAHQVVEFGYAFFCGRSLITVFSAARYHEELVNYAAVVKVDATLELSFVQLKPQEFEKVRRELEQKHEETGDPGEEQPPPSPLPNTAATQSASQPPGPPPPQ</sequence>
<dbReference type="GO" id="GO:0005634">
    <property type="term" value="C:nucleus"/>
    <property type="evidence" value="ECO:0007669"/>
    <property type="project" value="TreeGrafter"/>
</dbReference>
<evidence type="ECO:0000313" key="5">
    <source>
        <dbReference type="Proteomes" id="UP000053660"/>
    </source>
</evidence>
<dbReference type="GO" id="GO:0004722">
    <property type="term" value="F:protein serine/threonine phosphatase activity"/>
    <property type="evidence" value="ECO:0007669"/>
    <property type="project" value="UniProtKB-EC"/>
</dbReference>
<dbReference type="PRINTS" id="PR00114">
    <property type="entry name" value="STPHPHTASE"/>
</dbReference>
<dbReference type="InterPro" id="IPR050341">
    <property type="entry name" value="PP1_catalytic_subunit"/>
</dbReference>
<evidence type="ECO:0000313" key="4">
    <source>
        <dbReference type="EMBL" id="KHJ76456.1"/>
    </source>
</evidence>
<dbReference type="EC" id="3.1.3.16" evidence="1"/>
<dbReference type="Proteomes" id="UP000053660">
    <property type="component" value="Unassembled WGS sequence"/>
</dbReference>
<dbReference type="OrthoDB" id="5836211at2759"/>
<protein>
    <recommendedName>
        <fullName evidence="1">Serine/threonine-protein phosphatase</fullName>
        <ecNumber evidence="1">3.1.3.16</ecNumber>
    </recommendedName>
</protein>
<organism evidence="4 5">
    <name type="scientific">Oesophagostomum dentatum</name>
    <name type="common">Nodular worm</name>
    <dbReference type="NCBI Taxonomy" id="61180"/>
    <lineage>
        <taxon>Eukaryota</taxon>
        <taxon>Metazoa</taxon>
        <taxon>Ecdysozoa</taxon>
        <taxon>Nematoda</taxon>
        <taxon>Chromadorea</taxon>
        <taxon>Rhabditida</taxon>
        <taxon>Rhabditina</taxon>
        <taxon>Rhabditomorpha</taxon>
        <taxon>Strongyloidea</taxon>
        <taxon>Strongylidae</taxon>
        <taxon>Oesophagostomum</taxon>
    </lineage>
</organism>
<dbReference type="Gene3D" id="3.60.21.10">
    <property type="match status" value="1"/>
</dbReference>
<dbReference type="InterPro" id="IPR004843">
    <property type="entry name" value="Calcineurin-like_PHP"/>
</dbReference>
<dbReference type="InterPro" id="IPR029052">
    <property type="entry name" value="Metallo-depent_PP-like"/>
</dbReference>
<dbReference type="InterPro" id="IPR006186">
    <property type="entry name" value="Ser/Thr-sp_prot-phosphatase"/>
</dbReference>
<dbReference type="PANTHER" id="PTHR11668:SF491">
    <property type="entry name" value="SERINE_THREONINE-PROTEIN PHOSPHATASE"/>
    <property type="match status" value="1"/>
</dbReference>
<dbReference type="EMBL" id="KN611736">
    <property type="protein sequence ID" value="KHJ76456.1"/>
    <property type="molecule type" value="Genomic_DNA"/>
</dbReference>
<evidence type="ECO:0000259" key="3">
    <source>
        <dbReference type="PROSITE" id="PS00125"/>
    </source>
</evidence>
<feature type="compositionally biased region" description="Basic and acidic residues" evidence="2">
    <location>
        <begin position="271"/>
        <end position="282"/>
    </location>
</feature>
<keyword evidence="1" id="KW-0378">Hydrolase</keyword>
<name>A0A0B1RXU5_OESDE</name>
<reference evidence="4 5" key="1">
    <citation type="submission" date="2014-03" db="EMBL/GenBank/DDBJ databases">
        <title>Draft genome of the hookworm Oesophagostomum dentatum.</title>
        <authorList>
            <person name="Mitreva M."/>
        </authorList>
    </citation>
    <scope>NUCLEOTIDE SEQUENCE [LARGE SCALE GENOMIC DNA]</scope>
    <source>
        <strain evidence="4 5">OD-Hann</strain>
    </source>
</reference>
<feature type="region of interest" description="Disordered" evidence="2">
    <location>
        <begin position="271"/>
        <end position="314"/>
    </location>
</feature>
<gene>
    <name evidence="4" type="ORF">OESDEN_23924</name>
</gene>
<dbReference type="PROSITE" id="PS00125">
    <property type="entry name" value="SER_THR_PHOSPHATASE"/>
    <property type="match status" value="1"/>
</dbReference>
<dbReference type="Pfam" id="PF00149">
    <property type="entry name" value="Metallophos"/>
    <property type="match status" value="1"/>
</dbReference>
<evidence type="ECO:0000256" key="1">
    <source>
        <dbReference type="RuleBase" id="RU004273"/>
    </source>
</evidence>